<sequence>MSCILAIPMVLHRLLVSVSNRCELINQIMLCPSQIGKNNMYLEYYV</sequence>
<organism evidence="2">
    <name type="scientific">Anguilla anguilla</name>
    <name type="common">European freshwater eel</name>
    <name type="synonym">Muraena anguilla</name>
    <dbReference type="NCBI Taxonomy" id="7936"/>
    <lineage>
        <taxon>Eukaryota</taxon>
        <taxon>Metazoa</taxon>
        <taxon>Chordata</taxon>
        <taxon>Craniata</taxon>
        <taxon>Vertebrata</taxon>
        <taxon>Euteleostomi</taxon>
        <taxon>Actinopterygii</taxon>
        <taxon>Neopterygii</taxon>
        <taxon>Teleostei</taxon>
        <taxon>Anguilliformes</taxon>
        <taxon>Anguillidae</taxon>
        <taxon>Anguilla</taxon>
    </lineage>
</organism>
<keyword evidence="1" id="KW-0732">Signal</keyword>
<feature type="signal peptide" evidence="1">
    <location>
        <begin position="1"/>
        <end position="19"/>
    </location>
</feature>
<dbReference type="EMBL" id="GBXM01059647">
    <property type="protein sequence ID" value="JAH48930.1"/>
    <property type="molecule type" value="Transcribed_RNA"/>
</dbReference>
<accession>A0A0E9T7T7</accession>
<protein>
    <submittedName>
        <fullName evidence="2">Uncharacterized protein</fullName>
    </submittedName>
</protein>
<evidence type="ECO:0000256" key="1">
    <source>
        <dbReference type="SAM" id="SignalP"/>
    </source>
</evidence>
<feature type="chain" id="PRO_5002432553" evidence="1">
    <location>
        <begin position="20"/>
        <end position="46"/>
    </location>
</feature>
<name>A0A0E9T7T7_ANGAN</name>
<reference evidence="2" key="2">
    <citation type="journal article" date="2015" name="Fish Shellfish Immunol.">
        <title>Early steps in the European eel (Anguilla anguilla)-Vibrio vulnificus interaction in the gills: Role of the RtxA13 toxin.</title>
        <authorList>
            <person name="Callol A."/>
            <person name="Pajuelo D."/>
            <person name="Ebbesson L."/>
            <person name="Teles M."/>
            <person name="MacKenzie S."/>
            <person name="Amaro C."/>
        </authorList>
    </citation>
    <scope>NUCLEOTIDE SEQUENCE</scope>
</reference>
<proteinExistence type="predicted"/>
<evidence type="ECO:0000313" key="2">
    <source>
        <dbReference type="EMBL" id="JAH48930.1"/>
    </source>
</evidence>
<dbReference type="AlphaFoldDB" id="A0A0E9T7T7"/>
<reference evidence="2" key="1">
    <citation type="submission" date="2014-11" db="EMBL/GenBank/DDBJ databases">
        <authorList>
            <person name="Amaro Gonzalez C."/>
        </authorList>
    </citation>
    <scope>NUCLEOTIDE SEQUENCE</scope>
</reference>